<keyword evidence="3 5" id="KW-0732">Signal</keyword>
<feature type="region of interest" description="Disordered" evidence="4">
    <location>
        <begin position="125"/>
        <end position="156"/>
    </location>
</feature>
<evidence type="ECO:0000256" key="2">
    <source>
        <dbReference type="ARBA" id="ARBA00022448"/>
    </source>
</evidence>
<sequence>MSIMKFLTAKTLLLSITLLCSLAGAANAQTGTPMQVFTSVLPLKYFVERVGGQRVAVQVMVGPGRSPATYEPKPKQMTALSQAQLYYRIGVPFEKVWMKRVATLNPAMEIIDLRQGLELRSLEHHHHHHTEEDQHEIERKAPAKEEEKDPHLWTDPNLVKQMAERIRVTLTAVDPAGAEDYQAGADSFTRDLDNLDRTIRRQLMNLKKRSFLVFHPSWGYFAAAYDLQQVAVEASGKEPGPRALADIIQQAKDNHISVIFVQQQFSRTTAATIARAIDGRVVAIDPLAEDYLANMRRTAEAFARSLEISL</sequence>
<dbReference type="SUPFAM" id="SSF53807">
    <property type="entry name" value="Helical backbone' metal receptor"/>
    <property type="match status" value="1"/>
</dbReference>
<dbReference type="STRING" id="1842532.A7E78_12230"/>
<proteinExistence type="inferred from homology"/>
<keyword evidence="2" id="KW-0813">Transport</keyword>
<feature type="chain" id="PRO_5013086227" evidence="5">
    <location>
        <begin position="29"/>
        <end position="310"/>
    </location>
</feature>
<evidence type="ECO:0000256" key="3">
    <source>
        <dbReference type="ARBA" id="ARBA00022729"/>
    </source>
</evidence>
<reference evidence="6 7" key="1">
    <citation type="journal article" date="2017" name="Genome Announc.">
        <title>Complete Genome Sequences of Two Acetylene-Fermenting Pelobacter acetylenicus Strains.</title>
        <authorList>
            <person name="Sutton J.M."/>
            <person name="Baesman S.M."/>
            <person name="Fierst J.L."/>
            <person name="Poret-Peterson A.T."/>
            <person name="Oremland R.S."/>
            <person name="Dunlap D.S."/>
            <person name="Akob D.M."/>
        </authorList>
    </citation>
    <scope>NUCLEOTIDE SEQUENCE [LARGE SCALE GENOMIC DNA]</scope>
    <source>
        <strain evidence="6 7">SFB93</strain>
    </source>
</reference>
<evidence type="ECO:0000313" key="7">
    <source>
        <dbReference type="Proteomes" id="UP000182517"/>
    </source>
</evidence>
<dbReference type="InterPro" id="IPR050492">
    <property type="entry name" value="Bact_metal-bind_prot9"/>
</dbReference>
<dbReference type="Gene3D" id="3.40.50.1980">
    <property type="entry name" value="Nitrogenase molybdenum iron protein domain"/>
    <property type="match status" value="2"/>
</dbReference>
<dbReference type="Proteomes" id="UP000182517">
    <property type="component" value="Chromosome"/>
</dbReference>
<feature type="signal peptide" evidence="5">
    <location>
        <begin position="1"/>
        <end position="28"/>
    </location>
</feature>
<dbReference type="AlphaFoldDB" id="A0A1L3GRH0"/>
<comment type="similarity">
    <text evidence="1">Belongs to the bacterial solute-binding protein 9 family.</text>
</comment>
<dbReference type="PANTHER" id="PTHR42953:SF3">
    <property type="entry name" value="HIGH-AFFINITY ZINC UPTAKE SYSTEM PROTEIN ZNUA"/>
    <property type="match status" value="1"/>
</dbReference>
<accession>A0A1L3GRH0</accession>
<dbReference type="GO" id="GO:0030001">
    <property type="term" value="P:metal ion transport"/>
    <property type="evidence" value="ECO:0007669"/>
    <property type="project" value="InterPro"/>
</dbReference>
<gene>
    <name evidence="6" type="ORF">A7E78_12230</name>
</gene>
<dbReference type="Pfam" id="PF01297">
    <property type="entry name" value="ZnuA"/>
    <property type="match status" value="1"/>
</dbReference>
<dbReference type="PANTHER" id="PTHR42953">
    <property type="entry name" value="HIGH-AFFINITY ZINC UPTAKE SYSTEM PROTEIN ZNUA-RELATED"/>
    <property type="match status" value="1"/>
</dbReference>
<protein>
    <submittedName>
        <fullName evidence="6">ABC transporter substrate-binding protein</fullName>
    </submittedName>
</protein>
<dbReference type="KEGG" id="pef:A7E78_12230"/>
<dbReference type="EMBL" id="CP015519">
    <property type="protein sequence ID" value="APG28541.1"/>
    <property type="molecule type" value="Genomic_DNA"/>
</dbReference>
<evidence type="ECO:0000256" key="4">
    <source>
        <dbReference type="SAM" id="MobiDB-lite"/>
    </source>
</evidence>
<evidence type="ECO:0000313" key="6">
    <source>
        <dbReference type="EMBL" id="APG28541.1"/>
    </source>
</evidence>
<name>A0A1L3GRH0_9BACT</name>
<evidence type="ECO:0000256" key="5">
    <source>
        <dbReference type="SAM" id="SignalP"/>
    </source>
</evidence>
<keyword evidence="7" id="KW-1185">Reference proteome</keyword>
<dbReference type="InterPro" id="IPR006127">
    <property type="entry name" value="ZnuA-like"/>
</dbReference>
<feature type="compositionally biased region" description="Basic and acidic residues" evidence="4">
    <location>
        <begin position="129"/>
        <end position="152"/>
    </location>
</feature>
<dbReference type="GO" id="GO:0046872">
    <property type="term" value="F:metal ion binding"/>
    <property type="evidence" value="ECO:0007669"/>
    <property type="project" value="InterPro"/>
</dbReference>
<evidence type="ECO:0000256" key="1">
    <source>
        <dbReference type="ARBA" id="ARBA00011028"/>
    </source>
</evidence>
<organism evidence="6 7">
    <name type="scientific">Syntrophotalea acetylenivorans</name>
    <dbReference type="NCBI Taxonomy" id="1842532"/>
    <lineage>
        <taxon>Bacteria</taxon>
        <taxon>Pseudomonadati</taxon>
        <taxon>Thermodesulfobacteriota</taxon>
        <taxon>Desulfuromonadia</taxon>
        <taxon>Desulfuromonadales</taxon>
        <taxon>Syntrophotaleaceae</taxon>
        <taxon>Syntrophotalea</taxon>
    </lineage>
</organism>